<organism evidence="1 2">
    <name type="scientific">Citrus sinensis</name>
    <name type="common">Sweet orange</name>
    <name type="synonym">Citrus aurantium var. sinensis</name>
    <dbReference type="NCBI Taxonomy" id="2711"/>
    <lineage>
        <taxon>Eukaryota</taxon>
        <taxon>Viridiplantae</taxon>
        <taxon>Streptophyta</taxon>
        <taxon>Embryophyta</taxon>
        <taxon>Tracheophyta</taxon>
        <taxon>Spermatophyta</taxon>
        <taxon>Magnoliopsida</taxon>
        <taxon>eudicotyledons</taxon>
        <taxon>Gunneridae</taxon>
        <taxon>Pentapetalae</taxon>
        <taxon>rosids</taxon>
        <taxon>malvids</taxon>
        <taxon>Sapindales</taxon>
        <taxon>Rutaceae</taxon>
        <taxon>Aurantioideae</taxon>
        <taxon>Citrus</taxon>
    </lineage>
</organism>
<dbReference type="AlphaFoldDB" id="A0A067EKE2"/>
<accession>A0A067EKE2</accession>
<dbReference type="CDD" id="cd00303">
    <property type="entry name" value="retropepsin_like"/>
    <property type="match status" value="1"/>
</dbReference>
<evidence type="ECO:0000313" key="1">
    <source>
        <dbReference type="EMBL" id="KDO54360.1"/>
    </source>
</evidence>
<name>A0A067EKE2_CITSI</name>
<dbReference type="Proteomes" id="UP000027120">
    <property type="component" value="Unassembled WGS sequence"/>
</dbReference>
<proteinExistence type="predicted"/>
<dbReference type="InterPro" id="IPR021109">
    <property type="entry name" value="Peptidase_aspartic_dom_sf"/>
</dbReference>
<gene>
    <name evidence="1" type="ORF">CISIN_1g040033mg</name>
</gene>
<dbReference type="Gene3D" id="2.40.70.10">
    <property type="entry name" value="Acid Proteases"/>
    <property type="match status" value="1"/>
</dbReference>
<reference evidence="1 2" key="1">
    <citation type="submission" date="2014-04" db="EMBL/GenBank/DDBJ databases">
        <authorList>
            <consortium name="International Citrus Genome Consortium"/>
            <person name="Gmitter F."/>
            <person name="Chen C."/>
            <person name="Farmerie W."/>
            <person name="Harkins T."/>
            <person name="Desany B."/>
            <person name="Mohiuddin M."/>
            <person name="Kodira C."/>
            <person name="Borodovsky M."/>
            <person name="Lomsadze A."/>
            <person name="Burns P."/>
            <person name="Jenkins J."/>
            <person name="Prochnik S."/>
            <person name="Shu S."/>
            <person name="Chapman J."/>
            <person name="Pitluck S."/>
            <person name="Schmutz J."/>
            <person name="Rokhsar D."/>
        </authorList>
    </citation>
    <scope>NUCLEOTIDE SEQUENCE</scope>
</reference>
<dbReference type="SUPFAM" id="SSF50630">
    <property type="entry name" value="Acid proteases"/>
    <property type="match status" value="1"/>
</dbReference>
<dbReference type="EMBL" id="KK784997">
    <property type="protein sequence ID" value="KDO54360.1"/>
    <property type="molecule type" value="Genomic_DNA"/>
</dbReference>
<keyword evidence="2" id="KW-1185">Reference proteome</keyword>
<dbReference type="SMR" id="A0A067EKE2"/>
<protein>
    <submittedName>
        <fullName evidence="1">Uncharacterized protein</fullName>
    </submittedName>
</protein>
<sequence>MPTTNQTTCRNSSIPVRGLSRAELQERRAKVCATIATKSFPRDIGERSCFFMEACVKVEDGDVIMEVDENAGVRASETLRINGRIGNISPIVLVDSGSTHNFISDTFAKKVKNFIVNLILQGVYVIVDFNLRELEGYDVVLGTQWLRTLEPILWDFAS</sequence>
<evidence type="ECO:0000313" key="2">
    <source>
        <dbReference type="Proteomes" id="UP000027120"/>
    </source>
</evidence>